<dbReference type="Proteomes" id="UP000324897">
    <property type="component" value="Chromosome 1"/>
</dbReference>
<keyword evidence="3" id="KW-1185">Reference proteome</keyword>
<reference evidence="2 3" key="1">
    <citation type="journal article" date="2019" name="Sci. Rep.">
        <title>A high-quality genome of Eragrostis curvula grass provides insights into Poaceae evolution and supports new strategies to enhance forage quality.</title>
        <authorList>
            <person name="Carballo J."/>
            <person name="Santos B.A.C.M."/>
            <person name="Zappacosta D."/>
            <person name="Garbus I."/>
            <person name="Selva J.P."/>
            <person name="Gallo C.A."/>
            <person name="Diaz A."/>
            <person name="Albertini E."/>
            <person name="Caccamo M."/>
            <person name="Echenique V."/>
        </authorList>
    </citation>
    <scope>NUCLEOTIDE SEQUENCE [LARGE SCALE GENOMIC DNA]</scope>
    <source>
        <strain evidence="3">cv. Victoria</strain>
        <tissue evidence="2">Leaf</tissue>
    </source>
</reference>
<dbReference type="EMBL" id="RWGY01000011">
    <property type="protein sequence ID" value="TVU32993.1"/>
    <property type="molecule type" value="Genomic_DNA"/>
</dbReference>
<sequence length="84" mass="9055">MSHALILAAKKGSNGSQGHGLAVSASQARDSKIEGRLLNELVEGQSGSKVQRPLLGVYAIDETLPPIIWKVTIYYCEFQRASSL</sequence>
<gene>
    <name evidence="2" type="ORF">EJB05_24761</name>
</gene>
<evidence type="ECO:0000313" key="2">
    <source>
        <dbReference type="EMBL" id="TVU32993.1"/>
    </source>
</evidence>
<feature type="region of interest" description="Disordered" evidence="1">
    <location>
        <begin position="9"/>
        <end position="29"/>
    </location>
</feature>
<comment type="caution">
    <text evidence="2">The sequence shown here is derived from an EMBL/GenBank/DDBJ whole genome shotgun (WGS) entry which is preliminary data.</text>
</comment>
<accession>A0A5J9VAC0</accession>
<evidence type="ECO:0000313" key="3">
    <source>
        <dbReference type="Proteomes" id="UP000324897"/>
    </source>
</evidence>
<proteinExistence type="predicted"/>
<evidence type="ECO:0000256" key="1">
    <source>
        <dbReference type="SAM" id="MobiDB-lite"/>
    </source>
</evidence>
<dbReference type="Gramene" id="TVU32993">
    <property type="protein sequence ID" value="TVU32993"/>
    <property type="gene ID" value="EJB05_24761"/>
</dbReference>
<organism evidence="2 3">
    <name type="scientific">Eragrostis curvula</name>
    <name type="common">weeping love grass</name>
    <dbReference type="NCBI Taxonomy" id="38414"/>
    <lineage>
        <taxon>Eukaryota</taxon>
        <taxon>Viridiplantae</taxon>
        <taxon>Streptophyta</taxon>
        <taxon>Embryophyta</taxon>
        <taxon>Tracheophyta</taxon>
        <taxon>Spermatophyta</taxon>
        <taxon>Magnoliopsida</taxon>
        <taxon>Liliopsida</taxon>
        <taxon>Poales</taxon>
        <taxon>Poaceae</taxon>
        <taxon>PACMAD clade</taxon>
        <taxon>Chloridoideae</taxon>
        <taxon>Eragrostideae</taxon>
        <taxon>Eragrostidinae</taxon>
        <taxon>Eragrostis</taxon>
    </lineage>
</organism>
<dbReference type="AlphaFoldDB" id="A0A5J9VAC0"/>
<protein>
    <submittedName>
        <fullName evidence="2">Uncharacterized protein</fullName>
    </submittedName>
</protein>
<name>A0A5J9VAC0_9POAL</name>